<gene>
    <name evidence="1" type="ORF">FPV60_20835</name>
</gene>
<comment type="caution">
    <text evidence="1">The sequence shown here is derived from an EMBL/GenBank/DDBJ whole genome shotgun (WGS) entry which is preliminary data.</text>
</comment>
<organism evidence="1 2">
    <name type="scientific">Acinetobacter colistiniresistens</name>
    <dbReference type="NCBI Taxonomy" id="280145"/>
    <lineage>
        <taxon>Bacteria</taxon>
        <taxon>Pseudomonadati</taxon>
        <taxon>Pseudomonadota</taxon>
        <taxon>Gammaproteobacteria</taxon>
        <taxon>Moraxellales</taxon>
        <taxon>Moraxellaceae</taxon>
        <taxon>Acinetobacter</taxon>
    </lineage>
</organism>
<dbReference type="PANTHER" id="PTHR38733">
    <property type="entry name" value="PROTEIN MCRC"/>
    <property type="match status" value="1"/>
</dbReference>
<dbReference type="Pfam" id="PF10117">
    <property type="entry name" value="McrBC"/>
    <property type="match status" value="1"/>
</dbReference>
<dbReference type="AlphaFoldDB" id="A0A558ESP2"/>
<dbReference type="EMBL" id="VMTP01000119">
    <property type="protein sequence ID" value="TVT75979.1"/>
    <property type="molecule type" value="Genomic_DNA"/>
</dbReference>
<evidence type="ECO:0000313" key="2">
    <source>
        <dbReference type="Proteomes" id="UP000316981"/>
    </source>
</evidence>
<protein>
    <recommendedName>
        <fullName evidence="3">Restriction endonuclease</fullName>
    </recommendedName>
</protein>
<dbReference type="Proteomes" id="UP000316981">
    <property type="component" value="Unassembled WGS sequence"/>
</dbReference>
<dbReference type="PANTHER" id="PTHR38733:SF1">
    <property type="entry name" value="TYPE IV METHYL-DIRECTED RESTRICTION ENZYME ECOKMCRBC"/>
    <property type="match status" value="1"/>
</dbReference>
<sequence>MADAKEILFCLNKEKKCIELKFAQAGITLHTNYYVGVDWLKNNDTAIYVAPKLNEATRETDYFKMLFSCMKHSEIAEHSKGLYEIKFDEPYIEIDQKQDLITPLLMIRYLQVLKSLVRKGLKKSYYRVEQNLSSKIKGKVEVSKTLKHNILRNRPSKTICNFEVYGVDSVENKILKTALKFVERYLNNYGQFSEYFLPFLNFCKPAFHEVDDSNFDLNMLKKTKVNAFYKEYQDALDLAKMIIRRFGYNIKQVDGEVVHVPPFWIDMPKLFELYVLGLLKERFGSQIQFQAKGNYGEPDFLLVSQTEKMVIDTKYKKIYQNNDQRNDRYNSDDIRQIAGYARDKKILQCLDYSEDEMQNVVVDCLIIYPDQNFDENLPENLKDSPIDQFTKFYKAPVKLPTI</sequence>
<reference evidence="1 2" key="1">
    <citation type="submission" date="2019-07" db="EMBL/GenBank/DDBJ databases">
        <title>Draft Genome Sequence of the first blaOXA-58-Harboring Acinetobacter colistiniresistens clinical isolate from Brazil.</title>
        <authorList>
            <person name="Favaro L.S."/>
            <person name="Paula-Petroli S.B."/>
            <person name="Moura C.F."/>
            <person name="Tognim M.C.B."/>
            <person name="Venancio E.J."/>
            <person name="Yamada-Ogatta S.F."/>
            <person name="Carrara-Marroni F.E."/>
        </authorList>
    </citation>
    <scope>NUCLEOTIDE SEQUENCE [LARGE SCALE GENOMIC DNA]</scope>
    <source>
        <strain evidence="1 2">DL</strain>
    </source>
</reference>
<evidence type="ECO:0000313" key="1">
    <source>
        <dbReference type="EMBL" id="TVT75979.1"/>
    </source>
</evidence>
<name>A0A558ESP2_9GAMM</name>
<proteinExistence type="predicted"/>
<dbReference type="InterPro" id="IPR019292">
    <property type="entry name" value="McrC"/>
</dbReference>
<evidence type="ECO:0008006" key="3">
    <source>
        <dbReference type="Google" id="ProtNLM"/>
    </source>
</evidence>
<accession>A0A558ESP2</accession>